<feature type="region of interest" description="Disordered" evidence="1">
    <location>
        <begin position="1"/>
        <end position="25"/>
    </location>
</feature>
<feature type="domain" description="Surface antigen" evidence="2">
    <location>
        <begin position="81"/>
        <end position="164"/>
    </location>
</feature>
<evidence type="ECO:0000313" key="4">
    <source>
        <dbReference type="Proteomes" id="UP000290759"/>
    </source>
</evidence>
<dbReference type="OrthoDB" id="8017863at2"/>
<dbReference type="Pfam" id="PF16998">
    <property type="entry name" value="17kDa_Anti_2"/>
    <property type="match status" value="1"/>
</dbReference>
<reference evidence="3 4" key="1">
    <citation type="submission" date="2018-12" db="EMBL/GenBank/DDBJ databases">
        <authorList>
            <person name="Grouzdev D.S."/>
            <person name="Krutkina M.S."/>
        </authorList>
    </citation>
    <scope>NUCLEOTIDE SEQUENCE [LARGE SCALE GENOMIC DNA]</scope>
    <source>
        <strain evidence="3 4">RmlP026</strain>
    </source>
</reference>
<keyword evidence="4" id="KW-1185">Reference proteome</keyword>
<dbReference type="EMBL" id="QYBB01000023">
    <property type="protein sequence ID" value="RYC30581.1"/>
    <property type="molecule type" value="Genomic_DNA"/>
</dbReference>
<accession>A0A4Q2U670</accession>
<feature type="compositionally biased region" description="Basic and acidic residues" evidence="1">
    <location>
        <begin position="8"/>
        <end position="18"/>
    </location>
</feature>
<proteinExistence type="predicted"/>
<protein>
    <recommendedName>
        <fullName evidence="2">Surface antigen domain-containing protein</fullName>
    </recommendedName>
</protein>
<dbReference type="Proteomes" id="UP000290759">
    <property type="component" value="Unassembled WGS sequence"/>
</dbReference>
<gene>
    <name evidence="3" type="ORF">D3273_18020</name>
</gene>
<name>A0A4Q2U670_9HYPH</name>
<sequence>MKRRLRCRPRDPHTDLIRPPEPNNRARHRVGGAACRCAAVALLAVATSACSLSIPISGIEADDTPTGGIDRTVALLSPSLDREDLRRARAAMAVALDPQGDGARSAWRNAQTGSHGAFTAAAPPFADHDRVCRRFSGEVTPLGGKERRLSGSACRDGDGTWVMRAGESGKA</sequence>
<evidence type="ECO:0000256" key="1">
    <source>
        <dbReference type="SAM" id="MobiDB-lite"/>
    </source>
</evidence>
<dbReference type="InterPro" id="IPR032635">
    <property type="entry name" value="Anti_2"/>
</dbReference>
<comment type="caution">
    <text evidence="3">The sequence shown here is derived from an EMBL/GenBank/DDBJ whole genome shotgun (WGS) entry which is preliminary data.</text>
</comment>
<dbReference type="AlphaFoldDB" id="A0A4Q2U670"/>
<organism evidence="3 4">
    <name type="scientific">Lichenibacterium minor</name>
    <dbReference type="NCBI Taxonomy" id="2316528"/>
    <lineage>
        <taxon>Bacteria</taxon>
        <taxon>Pseudomonadati</taxon>
        <taxon>Pseudomonadota</taxon>
        <taxon>Alphaproteobacteria</taxon>
        <taxon>Hyphomicrobiales</taxon>
        <taxon>Lichenihabitantaceae</taxon>
        <taxon>Lichenibacterium</taxon>
    </lineage>
</organism>
<reference evidence="3 4" key="2">
    <citation type="submission" date="2019-02" db="EMBL/GenBank/DDBJ databases">
        <title>'Lichenibacterium ramalinii' gen. nov. sp. nov., 'Lichenibacterium minor' gen. nov. sp. nov.</title>
        <authorList>
            <person name="Pankratov T."/>
        </authorList>
    </citation>
    <scope>NUCLEOTIDE SEQUENCE [LARGE SCALE GENOMIC DNA]</scope>
    <source>
        <strain evidence="3 4">RmlP026</strain>
    </source>
</reference>
<evidence type="ECO:0000259" key="2">
    <source>
        <dbReference type="Pfam" id="PF16998"/>
    </source>
</evidence>
<evidence type="ECO:0000313" key="3">
    <source>
        <dbReference type="EMBL" id="RYC30581.1"/>
    </source>
</evidence>